<organism evidence="2 3">
    <name type="scientific">Lactuca virosa</name>
    <dbReference type="NCBI Taxonomy" id="75947"/>
    <lineage>
        <taxon>Eukaryota</taxon>
        <taxon>Viridiplantae</taxon>
        <taxon>Streptophyta</taxon>
        <taxon>Embryophyta</taxon>
        <taxon>Tracheophyta</taxon>
        <taxon>Spermatophyta</taxon>
        <taxon>Magnoliopsida</taxon>
        <taxon>eudicotyledons</taxon>
        <taxon>Gunneridae</taxon>
        <taxon>Pentapetalae</taxon>
        <taxon>asterids</taxon>
        <taxon>campanulids</taxon>
        <taxon>Asterales</taxon>
        <taxon>Asteraceae</taxon>
        <taxon>Cichorioideae</taxon>
        <taxon>Cichorieae</taxon>
        <taxon>Lactucinae</taxon>
        <taxon>Lactuca</taxon>
    </lineage>
</organism>
<dbReference type="EMBL" id="CAKMRJ010005634">
    <property type="protein sequence ID" value="CAH1448116.1"/>
    <property type="molecule type" value="Genomic_DNA"/>
</dbReference>
<name>A0AAU9PEA0_9ASTR</name>
<gene>
    <name evidence="2" type="ORF">LVIROSA_LOCUS33678</name>
</gene>
<dbReference type="Proteomes" id="UP001157418">
    <property type="component" value="Unassembled WGS sequence"/>
</dbReference>
<sequence>MKVATIFGEVLFLDDDENETVAIGRVCIKTKDMVKIDGKVQVDINGMEFIVSVSETANWTPSIGHSNHEGEDIDTSSESDQSNLDGHVQEEEEINLENGLKVCADDFQGLSMGDGNLSVTTQNCLLD</sequence>
<proteinExistence type="predicted"/>
<protein>
    <submittedName>
        <fullName evidence="2">Uncharacterized protein</fullName>
    </submittedName>
</protein>
<dbReference type="AlphaFoldDB" id="A0AAU9PEA0"/>
<evidence type="ECO:0000313" key="2">
    <source>
        <dbReference type="EMBL" id="CAH1448116.1"/>
    </source>
</evidence>
<keyword evidence="3" id="KW-1185">Reference proteome</keyword>
<accession>A0AAU9PEA0</accession>
<evidence type="ECO:0000313" key="3">
    <source>
        <dbReference type="Proteomes" id="UP001157418"/>
    </source>
</evidence>
<reference evidence="2 3" key="1">
    <citation type="submission" date="2022-01" db="EMBL/GenBank/DDBJ databases">
        <authorList>
            <person name="Xiong W."/>
            <person name="Schranz E."/>
        </authorList>
    </citation>
    <scope>NUCLEOTIDE SEQUENCE [LARGE SCALE GENOMIC DNA]</scope>
</reference>
<comment type="caution">
    <text evidence="2">The sequence shown here is derived from an EMBL/GenBank/DDBJ whole genome shotgun (WGS) entry which is preliminary data.</text>
</comment>
<feature type="region of interest" description="Disordered" evidence="1">
    <location>
        <begin position="59"/>
        <end position="90"/>
    </location>
</feature>
<evidence type="ECO:0000256" key="1">
    <source>
        <dbReference type="SAM" id="MobiDB-lite"/>
    </source>
</evidence>